<keyword evidence="3" id="KW-1185">Reference proteome</keyword>
<sequence length="187" mass="20759">MTSPLLTAVAIPLDIPPKNCYMAFNFENNYGLPSNNSYNEWIDRWDLDTHFLGVGSGVTPIDGRNNGDQSQGMSRRSVGSSDGPPTIRRYDFYRSIINYMVHYGFNGSACLLRTICEVSEKPLDAHNGVLGSIIQILFMPTTSAPELHLQHVDSLYEATDRGTRGLGCSDYVANCEHSMLDMISIML</sequence>
<protein>
    <submittedName>
        <fullName evidence="2">Uncharacterized protein</fullName>
    </submittedName>
</protein>
<dbReference type="PANTHER" id="PTHR21398">
    <property type="entry name" value="AGAP007094-PA"/>
    <property type="match status" value="1"/>
</dbReference>
<dbReference type="SMART" id="SM00718">
    <property type="entry name" value="DM4_12"/>
    <property type="match status" value="1"/>
</dbReference>
<dbReference type="InterPro" id="IPR006631">
    <property type="entry name" value="DM4_12"/>
</dbReference>
<dbReference type="Proteomes" id="UP000007798">
    <property type="component" value="Unassembled WGS sequence"/>
</dbReference>
<evidence type="ECO:0000313" key="2">
    <source>
        <dbReference type="EMBL" id="EDW73205.2"/>
    </source>
</evidence>
<reference evidence="2 3" key="1">
    <citation type="journal article" date="2007" name="Nature">
        <title>Evolution of genes and genomes on the Drosophila phylogeny.</title>
        <authorList>
            <consortium name="Drosophila 12 Genomes Consortium"/>
            <person name="Clark A.G."/>
            <person name="Eisen M.B."/>
            <person name="Smith D.R."/>
            <person name="Bergman C.M."/>
            <person name="Oliver B."/>
            <person name="Markow T.A."/>
            <person name="Kaufman T.C."/>
            <person name="Kellis M."/>
            <person name="Gelbart W."/>
            <person name="Iyer V.N."/>
            <person name="Pollard D.A."/>
            <person name="Sackton T.B."/>
            <person name="Larracuente A.M."/>
            <person name="Singh N.D."/>
            <person name="Abad J.P."/>
            <person name="Abt D.N."/>
            <person name="Adryan B."/>
            <person name="Aguade M."/>
            <person name="Akashi H."/>
            <person name="Anderson W.W."/>
            <person name="Aquadro C.F."/>
            <person name="Ardell D.H."/>
            <person name="Arguello R."/>
            <person name="Artieri C.G."/>
            <person name="Barbash D.A."/>
            <person name="Barker D."/>
            <person name="Barsanti P."/>
            <person name="Batterham P."/>
            <person name="Batzoglou S."/>
            <person name="Begun D."/>
            <person name="Bhutkar A."/>
            <person name="Blanco E."/>
            <person name="Bosak S.A."/>
            <person name="Bradley R.K."/>
            <person name="Brand A.D."/>
            <person name="Brent M.R."/>
            <person name="Brooks A.N."/>
            <person name="Brown R.H."/>
            <person name="Butlin R.K."/>
            <person name="Caggese C."/>
            <person name="Calvi B.R."/>
            <person name="Bernardo de Carvalho A."/>
            <person name="Caspi A."/>
            <person name="Castrezana S."/>
            <person name="Celniker S.E."/>
            <person name="Chang J.L."/>
            <person name="Chapple C."/>
            <person name="Chatterji S."/>
            <person name="Chinwalla A."/>
            <person name="Civetta A."/>
            <person name="Clifton S.W."/>
            <person name="Comeron J.M."/>
            <person name="Costello J.C."/>
            <person name="Coyne J.A."/>
            <person name="Daub J."/>
            <person name="David R.G."/>
            <person name="Delcher A.L."/>
            <person name="Delehaunty K."/>
            <person name="Do C.B."/>
            <person name="Ebling H."/>
            <person name="Edwards K."/>
            <person name="Eickbush T."/>
            <person name="Evans J.D."/>
            <person name="Filipski A."/>
            <person name="Findeiss S."/>
            <person name="Freyhult E."/>
            <person name="Fulton L."/>
            <person name="Fulton R."/>
            <person name="Garcia A.C."/>
            <person name="Gardiner A."/>
            <person name="Garfield D.A."/>
            <person name="Garvin B.E."/>
            <person name="Gibson G."/>
            <person name="Gilbert D."/>
            <person name="Gnerre S."/>
            <person name="Godfrey J."/>
            <person name="Good R."/>
            <person name="Gotea V."/>
            <person name="Gravely B."/>
            <person name="Greenberg A.J."/>
            <person name="Griffiths-Jones S."/>
            <person name="Gross S."/>
            <person name="Guigo R."/>
            <person name="Gustafson E.A."/>
            <person name="Haerty W."/>
            <person name="Hahn M.W."/>
            <person name="Halligan D.L."/>
            <person name="Halpern A.L."/>
            <person name="Halter G.M."/>
            <person name="Han M.V."/>
            <person name="Heger A."/>
            <person name="Hillier L."/>
            <person name="Hinrichs A.S."/>
            <person name="Holmes I."/>
            <person name="Hoskins R.A."/>
            <person name="Hubisz M.J."/>
            <person name="Hultmark D."/>
            <person name="Huntley M.A."/>
            <person name="Jaffe D.B."/>
            <person name="Jagadeeshan S."/>
            <person name="Jeck W.R."/>
            <person name="Johnson J."/>
            <person name="Jones C.D."/>
            <person name="Jordan W.C."/>
            <person name="Karpen G.H."/>
            <person name="Kataoka E."/>
            <person name="Keightley P.D."/>
            <person name="Kheradpour P."/>
            <person name="Kirkness E.F."/>
            <person name="Koerich L.B."/>
            <person name="Kristiansen K."/>
            <person name="Kudrna D."/>
            <person name="Kulathinal R.J."/>
            <person name="Kumar S."/>
            <person name="Kwok R."/>
            <person name="Lander E."/>
            <person name="Langley C.H."/>
            <person name="Lapoint R."/>
            <person name="Lazzaro B.P."/>
            <person name="Lee S.J."/>
            <person name="Levesque L."/>
            <person name="Li R."/>
            <person name="Lin C.F."/>
            <person name="Lin M.F."/>
            <person name="Lindblad-Toh K."/>
            <person name="Llopart A."/>
            <person name="Long M."/>
            <person name="Low L."/>
            <person name="Lozovsky E."/>
            <person name="Lu J."/>
            <person name="Luo M."/>
            <person name="Machado C.A."/>
            <person name="Makalowski W."/>
            <person name="Marzo M."/>
            <person name="Matsuda M."/>
            <person name="Matzkin L."/>
            <person name="McAllister B."/>
            <person name="McBride C.S."/>
            <person name="McKernan B."/>
            <person name="McKernan K."/>
            <person name="Mendez-Lago M."/>
            <person name="Minx P."/>
            <person name="Mollenhauer M.U."/>
            <person name="Montooth K."/>
            <person name="Mount S.M."/>
            <person name="Mu X."/>
            <person name="Myers E."/>
            <person name="Negre B."/>
            <person name="Newfeld S."/>
            <person name="Nielsen R."/>
            <person name="Noor M.A."/>
            <person name="O'Grady P."/>
            <person name="Pachter L."/>
            <person name="Papaceit M."/>
            <person name="Parisi M.J."/>
            <person name="Parisi M."/>
            <person name="Parts L."/>
            <person name="Pedersen J.S."/>
            <person name="Pesole G."/>
            <person name="Phillippy A.M."/>
            <person name="Ponting C.P."/>
            <person name="Pop M."/>
            <person name="Porcelli D."/>
            <person name="Powell J.R."/>
            <person name="Prohaska S."/>
            <person name="Pruitt K."/>
            <person name="Puig M."/>
            <person name="Quesneville H."/>
            <person name="Ram K.R."/>
            <person name="Rand D."/>
            <person name="Rasmussen M.D."/>
            <person name="Reed L.K."/>
            <person name="Reenan R."/>
            <person name="Reily A."/>
            <person name="Remington K.A."/>
            <person name="Rieger T.T."/>
            <person name="Ritchie M.G."/>
            <person name="Robin C."/>
            <person name="Rogers Y.H."/>
            <person name="Rohde C."/>
            <person name="Rozas J."/>
            <person name="Rubenfield M.J."/>
            <person name="Ruiz A."/>
            <person name="Russo S."/>
            <person name="Salzberg S.L."/>
            <person name="Sanchez-Gracia A."/>
            <person name="Saranga D.J."/>
            <person name="Sato H."/>
            <person name="Schaeffer S.W."/>
            <person name="Schatz M.C."/>
            <person name="Schlenke T."/>
            <person name="Schwartz R."/>
            <person name="Segarra C."/>
            <person name="Singh R.S."/>
            <person name="Sirot L."/>
            <person name="Sirota M."/>
            <person name="Sisneros N.B."/>
            <person name="Smith C.D."/>
            <person name="Smith T.F."/>
            <person name="Spieth J."/>
            <person name="Stage D.E."/>
            <person name="Stark A."/>
            <person name="Stephan W."/>
            <person name="Strausberg R.L."/>
            <person name="Strempel S."/>
            <person name="Sturgill D."/>
            <person name="Sutton G."/>
            <person name="Sutton G.G."/>
            <person name="Tao W."/>
            <person name="Teichmann S."/>
            <person name="Tobari Y.N."/>
            <person name="Tomimura Y."/>
            <person name="Tsolas J.M."/>
            <person name="Valente V.L."/>
            <person name="Venter E."/>
            <person name="Venter J.C."/>
            <person name="Vicario S."/>
            <person name="Vieira F.G."/>
            <person name="Vilella A.J."/>
            <person name="Villasante A."/>
            <person name="Walenz B."/>
            <person name="Wang J."/>
            <person name="Wasserman M."/>
            <person name="Watts T."/>
            <person name="Wilson D."/>
            <person name="Wilson R.K."/>
            <person name="Wing R.A."/>
            <person name="Wolfner M.F."/>
            <person name="Wong A."/>
            <person name="Wong G.K."/>
            <person name="Wu C.I."/>
            <person name="Wu G."/>
            <person name="Yamamoto D."/>
            <person name="Yang H.P."/>
            <person name="Yang S.P."/>
            <person name="Yorke J.A."/>
            <person name="Yoshida K."/>
            <person name="Zdobnov E."/>
            <person name="Zhang P."/>
            <person name="Zhang Y."/>
            <person name="Zimin A.V."/>
            <person name="Baldwin J."/>
            <person name="Abdouelleil A."/>
            <person name="Abdulkadir J."/>
            <person name="Abebe A."/>
            <person name="Abera B."/>
            <person name="Abreu J."/>
            <person name="Acer S.C."/>
            <person name="Aftuck L."/>
            <person name="Alexander A."/>
            <person name="An P."/>
            <person name="Anderson E."/>
            <person name="Anderson S."/>
            <person name="Arachi H."/>
            <person name="Azer M."/>
            <person name="Bachantsang P."/>
            <person name="Barry A."/>
            <person name="Bayul T."/>
            <person name="Berlin A."/>
            <person name="Bessette D."/>
            <person name="Bloom T."/>
            <person name="Blye J."/>
            <person name="Boguslavskiy L."/>
            <person name="Bonnet C."/>
            <person name="Boukhgalter B."/>
            <person name="Bourzgui I."/>
            <person name="Brown A."/>
            <person name="Cahill P."/>
            <person name="Channer S."/>
            <person name="Cheshatsang Y."/>
            <person name="Chuda L."/>
            <person name="Citroen M."/>
            <person name="Collymore A."/>
            <person name="Cooke P."/>
            <person name="Costello M."/>
            <person name="D'Aco K."/>
            <person name="Daza R."/>
            <person name="De Haan G."/>
            <person name="DeGray S."/>
            <person name="DeMaso C."/>
            <person name="Dhargay N."/>
            <person name="Dooley K."/>
            <person name="Dooley E."/>
            <person name="Doricent M."/>
            <person name="Dorje P."/>
            <person name="Dorjee K."/>
            <person name="Dupes A."/>
            <person name="Elong R."/>
            <person name="Falk J."/>
            <person name="Farina A."/>
            <person name="Faro S."/>
            <person name="Ferguson D."/>
            <person name="Fisher S."/>
            <person name="Foley C.D."/>
            <person name="Franke A."/>
            <person name="Friedrich D."/>
            <person name="Gadbois L."/>
            <person name="Gearin G."/>
            <person name="Gearin C.R."/>
            <person name="Giannoukos G."/>
            <person name="Goode T."/>
            <person name="Graham J."/>
            <person name="Grandbois E."/>
            <person name="Grewal S."/>
            <person name="Gyaltsen K."/>
            <person name="Hafez N."/>
            <person name="Hagos B."/>
            <person name="Hall J."/>
            <person name="Henson C."/>
            <person name="Hollinger A."/>
            <person name="Honan T."/>
            <person name="Huard M.D."/>
            <person name="Hughes L."/>
            <person name="Hurhula B."/>
            <person name="Husby M.E."/>
            <person name="Kamat A."/>
            <person name="Kanga B."/>
            <person name="Kashin S."/>
            <person name="Khazanovich D."/>
            <person name="Kisner P."/>
            <person name="Lance K."/>
            <person name="Lara M."/>
            <person name="Lee W."/>
            <person name="Lennon N."/>
            <person name="Letendre F."/>
            <person name="LeVine R."/>
            <person name="Lipovsky A."/>
            <person name="Liu X."/>
            <person name="Liu J."/>
            <person name="Liu S."/>
            <person name="Lokyitsang T."/>
            <person name="Lokyitsang Y."/>
            <person name="Lubonja R."/>
            <person name="Lui A."/>
            <person name="MacDonald P."/>
            <person name="Magnisalis V."/>
            <person name="Maru K."/>
            <person name="Matthews C."/>
            <person name="McCusker W."/>
            <person name="McDonough S."/>
            <person name="Mehta T."/>
            <person name="Meldrim J."/>
            <person name="Meneus L."/>
            <person name="Mihai O."/>
            <person name="Mihalev A."/>
            <person name="Mihova T."/>
            <person name="Mittelman R."/>
            <person name="Mlenga V."/>
            <person name="Montmayeur A."/>
            <person name="Mulrain L."/>
            <person name="Navidi A."/>
            <person name="Naylor J."/>
            <person name="Negash T."/>
            <person name="Nguyen T."/>
            <person name="Nguyen N."/>
            <person name="Nicol R."/>
            <person name="Norbu C."/>
            <person name="Norbu N."/>
            <person name="Novod N."/>
            <person name="O'Neill B."/>
            <person name="Osman S."/>
            <person name="Markiewicz E."/>
            <person name="Oyono O.L."/>
            <person name="Patti C."/>
            <person name="Phunkhang P."/>
            <person name="Pierre F."/>
            <person name="Priest M."/>
            <person name="Raghuraman S."/>
            <person name="Rege F."/>
            <person name="Reyes R."/>
            <person name="Rise C."/>
            <person name="Rogov P."/>
            <person name="Ross K."/>
            <person name="Ryan E."/>
            <person name="Settipalli S."/>
            <person name="Shea T."/>
            <person name="Sherpa N."/>
            <person name="Shi L."/>
            <person name="Shih D."/>
            <person name="Sparrow T."/>
            <person name="Spaulding J."/>
            <person name="Stalker J."/>
            <person name="Stange-Thomann N."/>
            <person name="Stavropoulos S."/>
            <person name="Stone C."/>
            <person name="Strader C."/>
            <person name="Tesfaye S."/>
            <person name="Thomson T."/>
            <person name="Thoulutsang Y."/>
            <person name="Thoulutsang D."/>
            <person name="Topham K."/>
            <person name="Topping I."/>
            <person name="Tsamla T."/>
            <person name="Vassiliev H."/>
            <person name="Vo A."/>
            <person name="Wangchuk T."/>
            <person name="Wangdi T."/>
            <person name="Weiand M."/>
            <person name="Wilkinson J."/>
            <person name="Wilson A."/>
            <person name="Yadav S."/>
            <person name="Young G."/>
            <person name="Yu Q."/>
            <person name="Zembek L."/>
            <person name="Zhong D."/>
            <person name="Zimmer A."/>
            <person name="Zwirko Z."/>
            <person name="Jaffe D.B."/>
            <person name="Alvarez P."/>
            <person name="Brockman W."/>
            <person name="Butler J."/>
            <person name="Chin C."/>
            <person name="Gnerre S."/>
            <person name="Grabherr M."/>
            <person name="Kleber M."/>
            <person name="Mauceli E."/>
            <person name="MacCallum I."/>
        </authorList>
    </citation>
    <scope>NUCLEOTIDE SEQUENCE [LARGE SCALE GENOMIC DNA]</scope>
    <source>
        <strain evidence="3">Tucson 14030-0811.24</strain>
    </source>
</reference>
<dbReference type="PANTHER" id="PTHR21398:SF22">
    <property type="entry name" value="IP12060P-RELATED"/>
    <property type="match status" value="1"/>
</dbReference>
<dbReference type="EMBL" id="CH963847">
    <property type="protein sequence ID" value="EDW73205.2"/>
    <property type="molecule type" value="Genomic_DNA"/>
</dbReference>
<dbReference type="InParanoid" id="B4MLZ4"/>
<name>B4MLZ4_DROWI</name>
<dbReference type="eggNOG" id="ENOG502S8WF">
    <property type="taxonomic scope" value="Eukaryota"/>
</dbReference>
<gene>
    <name evidence="2" type="primary">Dwil\GK16780</name>
    <name evidence="2" type="ORF">Dwil_GK16780</name>
</gene>
<dbReference type="HOGENOM" id="CLU_053597_4_1_1"/>
<accession>B4MLZ4</accession>
<dbReference type="STRING" id="7260.B4MLZ4"/>
<dbReference type="Pfam" id="PF07841">
    <property type="entry name" value="DM4_12"/>
    <property type="match status" value="1"/>
</dbReference>
<dbReference type="OrthoDB" id="6340174at2759"/>
<feature type="region of interest" description="Disordered" evidence="1">
    <location>
        <begin position="59"/>
        <end position="83"/>
    </location>
</feature>
<proteinExistence type="predicted"/>
<organism evidence="2 3">
    <name type="scientific">Drosophila willistoni</name>
    <name type="common">Fruit fly</name>
    <dbReference type="NCBI Taxonomy" id="7260"/>
    <lineage>
        <taxon>Eukaryota</taxon>
        <taxon>Metazoa</taxon>
        <taxon>Ecdysozoa</taxon>
        <taxon>Arthropoda</taxon>
        <taxon>Hexapoda</taxon>
        <taxon>Insecta</taxon>
        <taxon>Pterygota</taxon>
        <taxon>Neoptera</taxon>
        <taxon>Endopterygota</taxon>
        <taxon>Diptera</taxon>
        <taxon>Brachycera</taxon>
        <taxon>Muscomorpha</taxon>
        <taxon>Ephydroidea</taxon>
        <taxon>Drosophilidae</taxon>
        <taxon>Drosophila</taxon>
        <taxon>Sophophora</taxon>
    </lineage>
</organism>
<evidence type="ECO:0000256" key="1">
    <source>
        <dbReference type="SAM" id="MobiDB-lite"/>
    </source>
</evidence>
<evidence type="ECO:0000313" key="3">
    <source>
        <dbReference type="Proteomes" id="UP000007798"/>
    </source>
</evidence>
<dbReference type="AlphaFoldDB" id="B4MLZ4"/>
<feature type="compositionally biased region" description="Polar residues" evidence="1">
    <location>
        <begin position="66"/>
        <end position="80"/>
    </location>
</feature>